<evidence type="ECO:0000313" key="1">
    <source>
        <dbReference type="EMBL" id="CAG8621652.1"/>
    </source>
</evidence>
<comment type="caution">
    <text evidence="1">The sequence shown here is derived from an EMBL/GenBank/DDBJ whole genome shotgun (WGS) entry which is preliminary data.</text>
</comment>
<sequence length="596" mass="69672">MYYTTNLSQQSNSSQQSHDSTWDIFSTIGHLYLWEEIVCLFIMALDFDEVISFDDTESYQINPIKEHIKEISNYSPQNAQNSDDYINLIDRYWESRKSCNQDVRSEVRLFINKRLETNYFRRDKVENYLNKMSTHQKEMLRVHFVSRIYGYFMFIKKHVLAKRTENHNPFKQEGNVESKENHFIEQIKGLKEEKKLLNSKLQTSKAVKETPDNELQKGDDELLIKLGDQEEDQSIKVFDYVSQKYTYAKDVKSEPERMKSKRDYSEHGDLSDEGYIKYDTSSETILFAGSSSKKSKSEYKSSLEDLEKSIVENNEIDRLKNENIKLRAALGEVINVEWHDDNENNSSQLVKEIESLNRNLNKITGVKRKVKEIKMDAVRDLFSSFNCTTSVESKQMKLVLSAVLQQHLIKFILKSANDYLSQSLTTDVNDDKLEVAIISRTDDLVNLTTRFEKARDGADEHSRLLPAKLRQHIYAALGNRGFSNHPFITQLAKDVMDEMNKYRVLESEEKTKKEVTAIVIQVLRILLFRLKTQEPVPTIEFYHSGTDIDPCFMEGMWEGHYEDYEIEICYFPAIIVQSDERAYTKAQVIARQKLMI</sequence>
<accession>A0A9N9D1C3</accession>
<evidence type="ECO:0000313" key="2">
    <source>
        <dbReference type="Proteomes" id="UP000789570"/>
    </source>
</evidence>
<dbReference type="Proteomes" id="UP000789570">
    <property type="component" value="Unassembled WGS sequence"/>
</dbReference>
<organism evidence="1 2">
    <name type="scientific">Funneliformis caledonium</name>
    <dbReference type="NCBI Taxonomy" id="1117310"/>
    <lineage>
        <taxon>Eukaryota</taxon>
        <taxon>Fungi</taxon>
        <taxon>Fungi incertae sedis</taxon>
        <taxon>Mucoromycota</taxon>
        <taxon>Glomeromycotina</taxon>
        <taxon>Glomeromycetes</taxon>
        <taxon>Glomerales</taxon>
        <taxon>Glomeraceae</taxon>
        <taxon>Funneliformis</taxon>
    </lineage>
</organism>
<protein>
    <submittedName>
        <fullName evidence="1">3405_t:CDS:1</fullName>
    </submittedName>
</protein>
<dbReference type="EMBL" id="CAJVPQ010003230">
    <property type="protein sequence ID" value="CAG8621652.1"/>
    <property type="molecule type" value="Genomic_DNA"/>
</dbReference>
<gene>
    <name evidence="1" type="ORF">FCALED_LOCUS9586</name>
</gene>
<reference evidence="1" key="1">
    <citation type="submission" date="2021-06" db="EMBL/GenBank/DDBJ databases">
        <authorList>
            <person name="Kallberg Y."/>
            <person name="Tangrot J."/>
            <person name="Rosling A."/>
        </authorList>
    </citation>
    <scope>NUCLEOTIDE SEQUENCE</scope>
    <source>
        <strain evidence="1">UK204</strain>
    </source>
</reference>
<name>A0A9N9D1C3_9GLOM</name>
<keyword evidence="2" id="KW-1185">Reference proteome</keyword>
<dbReference type="OrthoDB" id="2439870at2759"/>
<proteinExistence type="predicted"/>
<dbReference type="AlphaFoldDB" id="A0A9N9D1C3"/>